<evidence type="ECO:0000313" key="1">
    <source>
        <dbReference type="EMBL" id="GAA2136071.1"/>
    </source>
</evidence>
<dbReference type="SUPFAM" id="SSF55961">
    <property type="entry name" value="Bet v1-like"/>
    <property type="match status" value="1"/>
</dbReference>
<protein>
    <recommendedName>
        <fullName evidence="3">SRPBCC family protein</fullName>
    </recommendedName>
</protein>
<evidence type="ECO:0008006" key="3">
    <source>
        <dbReference type="Google" id="ProtNLM"/>
    </source>
</evidence>
<organism evidence="1 2">
    <name type="scientific">Nocardioides koreensis</name>
    <dbReference type="NCBI Taxonomy" id="433651"/>
    <lineage>
        <taxon>Bacteria</taxon>
        <taxon>Bacillati</taxon>
        <taxon>Actinomycetota</taxon>
        <taxon>Actinomycetes</taxon>
        <taxon>Propionibacteriales</taxon>
        <taxon>Nocardioidaceae</taxon>
        <taxon>Nocardioides</taxon>
    </lineage>
</organism>
<comment type="caution">
    <text evidence="1">The sequence shown here is derived from an EMBL/GenBank/DDBJ whole genome shotgun (WGS) entry which is preliminary data.</text>
</comment>
<dbReference type="EMBL" id="BAAAQR010000001">
    <property type="protein sequence ID" value="GAA2136071.1"/>
    <property type="molecule type" value="Genomic_DNA"/>
</dbReference>
<dbReference type="Proteomes" id="UP001501771">
    <property type="component" value="Unassembled WGS sequence"/>
</dbReference>
<gene>
    <name evidence="1" type="ORF">GCM10009844_02020</name>
</gene>
<keyword evidence="2" id="KW-1185">Reference proteome</keyword>
<reference evidence="2" key="1">
    <citation type="journal article" date="2019" name="Int. J. Syst. Evol. Microbiol.">
        <title>The Global Catalogue of Microorganisms (GCM) 10K type strain sequencing project: providing services to taxonomists for standard genome sequencing and annotation.</title>
        <authorList>
            <consortium name="The Broad Institute Genomics Platform"/>
            <consortium name="The Broad Institute Genome Sequencing Center for Infectious Disease"/>
            <person name="Wu L."/>
            <person name="Ma J."/>
        </authorList>
    </citation>
    <scope>NUCLEOTIDE SEQUENCE [LARGE SCALE GENOMIC DNA]</scope>
    <source>
        <strain evidence="2">JCM 16022</strain>
    </source>
</reference>
<sequence>MAALVYGRWVRPRLLHWGATDDEVDGPYPGADLVADGHRGATMAVTIDAPPDHVWPWLVQLGGDRGGWYSWDHLDNAGHPSAQRVHPEWQDLATGDHVKYRTRRHGIVDAWQVAALEPNRFLGLHASSDLRGRPLAPGRARPSAYTEGLWGFRLSELPGGRTRLVIGGYEAFRPRWLGRMISFWIFPPLVWVMQARMLSVLKRNVERASGANAGVVSG</sequence>
<accession>A0ABP5KU01</accession>
<evidence type="ECO:0000313" key="2">
    <source>
        <dbReference type="Proteomes" id="UP001501771"/>
    </source>
</evidence>
<name>A0ABP5KU01_9ACTN</name>
<proteinExistence type="predicted"/>